<proteinExistence type="inferred from homology"/>
<dbReference type="GO" id="GO:0005576">
    <property type="term" value="C:extracellular region"/>
    <property type="evidence" value="ECO:0007669"/>
    <property type="project" value="UniProtKB-SubCell"/>
</dbReference>
<keyword evidence="5" id="KW-0336">GPI-anchor</keyword>
<feature type="signal peptide" evidence="12">
    <location>
        <begin position="1"/>
        <end position="19"/>
    </location>
</feature>
<evidence type="ECO:0000256" key="5">
    <source>
        <dbReference type="ARBA" id="ARBA00022622"/>
    </source>
</evidence>
<feature type="domain" description="CFEM" evidence="13">
    <location>
        <begin position="1"/>
        <end position="109"/>
    </location>
</feature>
<feature type="disulfide bond" evidence="9">
    <location>
        <begin position="37"/>
        <end position="44"/>
    </location>
</feature>
<organism evidence="14 15">
    <name type="scientific">Pseudogymnoascus verrucosus</name>
    <dbReference type="NCBI Taxonomy" id="342668"/>
    <lineage>
        <taxon>Eukaryota</taxon>
        <taxon>Fungi</taxon>
        <taxon>Dikarya</taxon>
        <taxon>Ascomycota</taxon>
        <taxon>Pezizomycotina</taxon>
        <taxon>Leotiomycetes</taxon>
        <taxon>Thelebolales</taxon>
        <taxon>Thelebolaceae</taxon>
        <taxon>Pseudogymnoascus</taxon>
    </lineage>
</organism>
<dbReference type="PROSITE" id="PS52012">
    <property type="entry name" value="CFEM"/>
    <property type="match status" value="1"/>
</dbReference>
<dbReference type="GO" id="GO:0046872">
    <property type="term" value="F:metal ion binding"/>
    <property type="evidence" value="ECO:0007669"/>
    <property type="project" value="UniProtKB-UniRule"/>
</dbReference>
<dbReference type="InterPro" id="IPR008427">
    <property type="entry name" value="Extracellular_membr_CFEM_dom"/>
</dbReference>
<evidence type="ECO:0000256" key="12">
    <source>
        <dbReference type="SAM" id="SignalP"/>
    </source>
</evidence>
<keyword evidence="9" id="KW-0349">Heme</keyword>
<feature type="region of interest" description="Disordered" evidence="10">
    <location>
        <begin position="95"/>
        <end position="175"/>
    </location>
</feature>
<gene>
    <name evidence="14" type="ORF">VE01_02519</name>
</gene>
<comment type="similarity">
    <text evidence="3">Belongs to the RBT5 family.</text>
</comment>
<keyword evidence="11" id="KW-0472">Membrane</keyword>
<dbReference type="OrthoDB" id="3767534at2759"/>
<name>A0A1B8GTV5_9PEZI</name>
<keyword evidence="8" id="KW-0449">Lipoprotein</keyword>
<dbReference type="GO" id="GO:0098552">
    <property type="term" value="C:side of membrane"/>
    <property type="evidence" value="ECO:0007669"/>
    <property type="project" value="UniProtKB-KW"/>
</dbReference>
<evidence type="ECO:0000256" key="11">
    <source>
        <dbReference type="SAM" id="Phobius"/>
    </source>
</evidence>
<dbReference type="Pfam" id="PF05730">
    <property type="entry name" value="CFEM"/>
    <property type="match status" value="1"/>
</dbReference>
<evidence type="ECO:0000256" key="2">
    <source>
        <dbReference type="ARBA" id="ARBA00004613"/>
    </source>
</evidence>
<evidence type="ECO:0000256" key="4">
    <source>
        <dbReference type="ARBA" id="ARBA00022525"/>
    </source>
</evidence>
<dbReference type="EMBL" id="KV460213">
    <property type="protein sequence ID" value="OBT99264.1"/>
    <property type="molecule type" value="Genomic_DNA"/>
</dbReference>
<protein>
    <recommendedName>
        <fullName evidence="13">CFEM domain-containing protein</fullName>
    </recommendedName>
</protein>
<keyword evidence="9" id="KW-0408">Iron</keyword>
<evidence type="ECO:0000256" key="3">
    <source>
        <dbReference type="ARBA" id="ARBA00010031"/>
    </source>
</evidence>
<evidence type="ECO:0000256" key="1">
    <source>
        <dbReference type="ARBA" id="ARBA00004589"/>
    </source>
</evidence>
<dbReference type="GeneID" id="28835905"/>
<keyword evidence="11" id="KW-1133">Transmembrane helix</keyword>
<dbReference type="RefSeq" id="XP_018132997.1">
    <property type="nucleotide sequence ID" value="XM_018272027.2"/>
</dbReference>
<evidence type="ECO:0000256" key="6">
    <source>
        <dbReference type="ARBA" id="ARBA00022729"/>
    </source>
</evidence>
<keyword evidence="15" id="KW-1185">Reference proteome</keyword>
<dbReference type="AlphaFoldDB" id="A0A1B8GTV5"/>
<evidence type="ECO:0000256" key="7">
    <source>
        <dbReference type="ARBA" id="ARBA00023157"/>
    </source>
</evidence>
<keyword evidence="5" id="KW-0325">Glycoprotein</keyword>
<feature type="compositionally biased region" description="Polar residues" evidence="10">
    <location>
        <begin position="103"/>
        <end position="115"/>
    </location>
</feature>
<evidence type="ECO:0000313" key="14">
    <source>
        <dbReference type="EMBL" id="OBT99264.1"/>
    </source>
</evidence>
<evidence type="ECO:0000259" key="13">
    <source>
        <dbReference type="PROSITE" id="PS52012"/>
    </source>
</evidence>
<evidence type="ECO:0000256" key="10">
    <source>
        <dbReference type="SAM" id="MobiDB-lite"/>
    </source>
</evidence>
<evidence type="ECO:0000256" key="9">
    <source>
        <dbReference type="PROSITE-ProRule" id="PRU01356"/>
    </source>
</evidence>
<reference evidence="14 15" key="1">
    <citation type="submission" date="2016-03" db="EMBL/GenBank/DDBJ databases">
        <title>Comparative genomics of Pseudogymnoascus destructans, the fungus causing white-nose syndrome of bats.</title>
        <authorList>
            <person name="Palmer J.M."/>
            <person name="Drees K.P."/>
            <person name="Foster J.T."/>
            <person name="Lindner D.L."/>
        </authorList>
    </citation>
    <scope>NUCLEOTIDE SEQUENCE [LARGE SCALE GENOMIC DNA]</scope>
    <source>
        <strain evidence="14 15">UAMH 10579</strain>
    </source>
</reference>
<evidence type="ECO:0000256" key="8">
    <source>
        <dbReference type="ARBA" id="ARBA00023288"/>
    </source>
</evidence>
<keyword evidence="6 12" id="KW-0732">Signal</keyword>
<comment type="subcellular location">
    <subcellularLocation>
        <location evidence="1">Membrane</location>
        <topology evidence="1">Lipid-anchor</topology>
        <topology evidence="1">GPI-anchor</topology>
    </subcellularLocation>
    <subcellularLocation>
        <location evidence="2">Secreted</location>
    </subcellularLocation>
</comment>
<comment type="caution">
    <text evidence="9">Lacks conserved residue(s) required for the propagation of feature annotation.</text>
</comment>
<dbReference type="Proteomes" id="UP000091956">
    <property type="component" value="Unassembled WGS sequence"/>
</dbReference>
<keyword evidence="9" id="KW-0479">Metal-binding</keyword>
<evidence type="ECO:0000313" key="15">
    <source>
        <dbReference type="Proteomes" id="UP000091956"/>
    </source>
</evidence>
<keyword evidence="4" id="KW-0964">Secreted</keyword>
<sequence>MKLSVLSAVLLPVLIHAQAIPDCATACLSSAIVAASCTPGDNACACTPAKQAEIGTAGAPCLITSCSAEEIPAVIAAGSAACSSYFATQSGSATATTGSTASDSKNSESTAAPTITSDRSTSAETTSTETTSVPSTSGDSSDTTTSSDVSTTDGPAATTTGGGGAQAPSSSTGGAAAMATAFGGVAMALLGVAVAL</sequence>
<keyword evidence="11" id="KW-0812">Transmembrane</keyword>
<feature type="binding site" description="axial binding residue" evidence="9">
    <location>
        <position position="41"/>
    </location>
    <ligand>
        <name>heme</name>
        <dbReference type="ChEBI" id="CHEBI:30413"/>
    </ligand>
    <ligandPart>
        <name>Fe</name>
        <dbReference type="ChEBI" id="CHEBI:18248"/>
    </ligandPart>
</feature>
<feature type="compositionally biased region" description="Low complexity" evidence="10">
    <location>
        <begin position="116"/>
        <end position="159"/>
    </location>
</feature>
<reference evidence="15" key="2">
    <citation type="journal article" date="2018" name="Nat. Commun.">
        <title>Extreme sensitivity to ultraviolet light in the fungal pathogen causing white-nose syndrome of bats.</title>
        <authorList>
            <person name="Palmer J.M."/>
            <person name="Drees K.P."/>
            <person name="Foster J.T."/>
            <person name="Lindner D.L."/>
        </authorList>
    </citation>
    <scope>NUCLEOTIDE SEQUENCE [LARGE SCALE GENOMIC DNA]</scope>
    <source>
        <strain evidence="15">UAMH 10579</strain>
    </source>
</reference>
<feature type="compositionally biased region" description="Low complexity" evidence="10">
    <location>
        <begin position="166"/>
        <end position="175"/>
    </location>
</feature>
<feature type="chain" id="PRO_5008609000" description="CFEM domain-containing protein" evidence="12">
    <location>
        <begin position="20"/>
        <end position="196"/>
    </location>
</feature>
<keyword evidence="7 9" id="KW-1015">Disulfide bond</keyword>
<accession>A0A1B8GTV5</accession>
<feature type="transmembrane region" description="Helical" evidence="11">
    <location>
        <begin position="175"/>
        <end position="195"/>
    </location>
</feature>
<dbReference type="STRING" id="342668.A0A1B8GTV5"/>